<feature type="compositionally biased region" description="Low complexity" evidence="1">
    <location>
        <begin position="12"/>
        <end position="26"/>
    </location>
</feature>
<proteinExistence type="predicted"/>
<evidence type="ECO:0000313" key="5">
    <source>
        <dbReference type="RefSeq" id="XP_039127637.1"/>
    </source>
</evidence>
<dbReference type="RefSeq" id="XP_039127637.1">
    <property type="nucleotide sequence ID" value="XM_039271703.1"/>
</dbReference>
<protein>
    <submittedName>
        <fullName evidence="5">Zinc finger CCCH domain-containing protein 62</fullName>
    </submittedName>
</protein>
<dbReference type="InterPro" id="IPR003034">
    <property type="entry name" value="SAP_dom"/>
</dbReference>
<name>A0AB40BJQ9_DIOCR</name>
<organism evidence="4 5">
    <name type="scientific">Dioscorea cayennensis subsp. rotundata</name>
    <name type="common">White Guinea yam</name>
    <name type="synonym">Dioscorea rotundata</name>
    <dbReference type="NCBI Taxonomy" id="55577"/>
    <lineage>
        <taxon>Eukaryota</taxon>
        <taxon>Viridiplantae</taxon>
        <taxon>Streptophyta</taxon>
        <taxon>Embryophyta</taxon>
        <taxon>Tracheophyta</taxon>
        <taxon>Spermatophyta</taxon>
        <taxon>Magnoliopsida</taxon>
        <taxon>Liliopsida</taxon>
        <taxon>Dioscoreales</taxon>
        <taxon>Dioscoreaceae</taxon>
        <taxon>Dioscorea</taxon>
    </lineage>
</organism>
<evidence type="ECO:0000256" key="1">
    <source>
        <dbReference type="SAM" id="MobiDB-lite"/>
    </source>
</evidence>
<feature type="compositionally biased region" description="Low complexity" evidence="1">
    <location>
        <begin position="462"/>
        <end position="472"/>
    </location>
</feature>
<feature type="region of interest" description="Disordered" evidence="1">
    <location>
        <begin position="1"/>
        <end position="82"/>
    </location>
</feature>
<keyword evidence="4" id="KW-1185">Reference proteome</keyword>
<dbReference type="Proteomes" id="UP001515500">
    <property type="component" value="Chromosome 6"/>
</dbReference>
<evidence type="ECO:0000259" key="3">
    <source>
        <dbReference type="Pfam" id="PF24766"/>
    </source>
</evidence>
<evidence type="ECO:0000313" key="4">
    <source>
        <dbReference type="Proteomes" id="UP001515500"/>
    </source>
</evidence>
<evidence type="ECO:0000259" key="2">
    <source>
        <dbReference type="Pfam" id="PF02037"/>
    </source>
</evidence>
<dbReference type="AlphaFoldDB" id="A0AB40BJQ9"/>
<feature type="region of interest" description="Disordered" evidence="1">
    <location>
        <begin position="462"/>
        <end position="482"/>
    </location>
</feature>
<feature type="domain" description="SAP" evidence="2">
    <location>
        <begin position="104"/>
        <end position="136"/>
    </location>
</feature>
<dbReference type="GeneID" id="120263727"/>
<gene>
    <name evidence="5" type="primary">LOC120263727</name>
</gene>
<dbReference type="Pfam" id="PF02037">
    <property type="entry name" value="SAP"/>
    <property type="match status" value="1"/>
</dbReference>
<dbReference type="Pfam" id="PF24766">
    <property type="entry name" value="DUF7699"/>
    <property type="match status" value="1"/>
</dbReference>
<dbReference type="PANTHER" id="PTHR35323">
    <property type="entry name" value="SAP DOMAIN-CONTAINING PROTEIN"/>
    <property type="match status" value="1"/>
</dbReference>
<feature type="domain" description="DUF7699" evidence="3">
    <location>
        <begin position="160"/>
        <end position="244"/>
    </location>
</feature>
<sequence>MVPAVDSKNKKQPIISIPSSPELKSSSIDDENEESQEEDDGEVSEDEYVDDTDRDWEDSSIGEDDDDEDDDDDDDDVSSGSVAVEDPCERVIDLLKRKKSLDVLKLDQCKAYLRKHSLRLSGTKAACIERIQEYWRMKDGNGELQYPKSSFVIDCTGDVCKGDVVLFRQKIYSKFDKVTRGAKVIGKRIVAGRIVKESYGSAKQQHTFTVEVLWSEGKQALAPLFPLLVKGRNLYRLKTFRQPWNDEAERAKVLDEKHKRGAAARHVRAIARGNNAKKGLKRQINCSTKGEPHNKRQRKAEIMPGRPKCKPNNYCETAPVYCHGMAKEYKTRFPGWLTSGIPTETYQTGSEPTLFCASSISSMHEKAEKISNKRFPDSSTSVLREKTNHHHGSEIYNLFSAPSFNNKKAPANSHGNAKDWITKYPVSSSSGLSNETYPYGSEIHTQIRATCGINMNAKKVSDTSSTALSSSDFLKESPSSWN</sequence>
<accession>A0AB40BJQ9</accession>
<feature type="compositionally biased region" description="Acidic residues" evidence="1">
    <location>
        <begin position="28"/>
        <end position="77"/>
    </location>
</feature>
<dbReference type="InterPro" id="IPR056116">
    <property type="entry name" value="DUF7699"/>
</dbReference>
<dbReference type="PANTHER" id="PTHR35323:SF2">
    <property type="entry name" value="SAP DOMAIN-CONTAINING PROTEIN"/>
    <property type="match status" value="1"/>
</dbReference>
<reference evidence="5" key="1">
    <citation type="submission" date="2025-08" db="UniProtKB">
        <authorList>
            <consortium name="RefSeq"/>
        </authorList>
    </citation>
    <scope>IDENTIFICATION</scope>
</reference>